<dbReference type="AlphaFoldDB" id="A0A6N8F736"/>
<dbReference type="OrthoDB" id="5600183at2"/>
<protein>
    <submittedName>
        <fullName evidence="1">DUF2802 domain-containing protein</fullName>
    </submittedName>
</protein>
<accession>A0A6N8F736</accession>
<evidence type="ECO:0000313" key="2">
    <source>
        <dbReference type="Proteomes" id="UP000439994"/>
    </source>
</evidence>
<evidence type="ECO:0000313" key="1">
    <source>
        <dbReference type="EMBL" id="MUH72193.1"/>
    </source>
</evidence>
<dbReference type="EMBL" id="WOCD01000003">
    <property type="protein sequence ID" value="MUH72193.1"/>
    <property type="molecule type" value="Genomic_DNA"/>
</dbReference>
<organism evidence="1 2">
    <name type="scientific">Psychrosphaera haliotis</name>
    <dbReference type="NCBI Taxonomy" id="555083"/>
    <lineage>
        <taxon>Bacteria</taxon>
        <taxon>Pseudomonadati</taxon>
        <taxon>Pseudomonadota</taxon>
        <taxon>Gammaproteobacteria</taxon>
        <taxon>Alteromonadales</taxon>
        <taxon>Pseudoalteromonadaceae</taxon>
        <taxon>Psychrosphaera</taxon>
    </lineage>
</organism>
<dbReference type="Pfam" id="PF10975">
    <property type="entry name" value="DUF2802"/>
    <property type="match status" value="1"/>
</dbReference>
<dbReference type="InterPro" id="IPR021244">
    <property type="entry name" value="DUF2802"/>
</dbReference>
<sequence>MQGESLKQIKQKLDSTQLLHSKSEQHKEYLQQLISQLQTNQQQQLDVITELSNKILMLEQNHEPNPLYTRAKKMIELGAELEEVIQECEISRAEAELLIAMQKQTKTA</sequence>
<dbReference type="Proteomes" id="UP000439994">
    <property type="component" value="Unassembled WGS sequence"/>
</dbReference>
<dbReference type="RefSeq" id="WP_155695390.1">
    <property type="nucleotide sequence ID" value="NZ_WOCD01000003.1"/>
</dbReference>
<reference evidence="1 2" key="1">
    <citation type="submission" date="2019-11" db="EMBL/GenBank/DDBJ databases">
        <title>P. haliotis isolates from Z. marina roots.</title>
        <authorList>
            <person name="Cohen M."/>
            <person name="Jospin G."/>
            <person name="Eisen J.A."/>
            <person name="Coil D.A."/>
        </authorList>
    </citation>
    <scope>NUCLEOTIDE SEQUENCE [LARGE SCALE GENOMIC DNA]</scope>
    <source>
        <strain evidence="1 2">UCD-MCMsp1aY</strain>
    </source>
</reference>
<keyword evidence="2" id="KW-1185">Reference proteome</keyword>
<proteinExistence type="predicted"/>
<comment type="caution">
    <text evidence="1">The sequence shown here is derived from an EMBL/GenBank/DDBJ whole genome shotgun (WGS) entry which is preliminary data.</text>
</comment>
<name>A0A6N8F736_9GAMM</name>
<gene>
    <name evidence="1" type="ORF">GNP35_06685</name>
</gene>